<dbReference type="EMBL" id="BSFM01000017">
    <property type="protein sequence ID" value="GLK86141.1"/>
    <property type="molecule type" value="Genomic_DNA"/>
</dbReference>
<sequence length="519" mass="56644">MSVIATLPIVQVAETKVTGSSQKQIGFSSLSTLVPTGTNHLIIEISGAQTFDQRRFCEVVVNGDGAAKYHRRDFQAVSSKVSTRYSLDQTVGQGVDIVPAAANEFSGGYIFFPYAFRTDNVKCWQTMGSSLEQRLHRHICAWNDTSAIDSIAFRPWQKTPSPNRWTAGTTVTLYAVDERRLIEERVLTEDGNFAFTNFPADENHLIYLMHCRANYVNAAYVGDRTYHVINDDDGKNNYRVQRFGGEKIPNNVVLNEKFTEQRIGWSSAIDSPADTFGSLVALYPEFRDRGFFQPWISQHGTFDKKTYIPVSQENGCWRETSDLTKIAFRPKDKAGLYSAGSRIGAYCPSGLASRHVVAAEGAASVTLEIPTEAKALRCLVVARTDANEVEDRLLISLNGDGAASNYVGLRASARDKSHEAKASANEVGALPGATAPESVFGCGTVAIPQHSASDRHKHLLSTIGAAGGRLALYGTRWKSTAAVTSLTFRPKNGSKFAQGSVFELSFADTLPEAGDTAIK</sequence>
<gene>
    <name evidence="1" type="ORF">GCM10017653_42110</name>
</gene>
<name>A0A9W6ND15_9HYPH</name>
<comment type="caution">
    <text evidence="1">The sequence shown here is derived from an EMBL/GenBank/DDBJ whole genome shotgun (WGS) entry which is preliminary data.</text>
</comment>
<dbReference type="Proteomes" id="UP001143330">
    <property type="component" value="Unassembled WGS sequence"/>
</dbReference>
<keyword evidence="2" id="KW-1185">Reference proteome</keyword>
<reference evidence="1" key="1">
    <citation type="journal article" date="2014" name="Int. J. Syst. Evol. Microbiol.">
        <title>Complete genome sequence of Corynebacterium casei LMG S-19264T (=DSM 44701T), isolated from a smear-ripened cheese.</title>
        <authorList>
            <consortium name="US DOE Joint Genome Institute (JGI-PGF)"/>
            <person name="Walter F."/>
            <person name="Albersmeier A."/>
            <person name="Kalinowski J."/>
            <person name="Ruckert C."/>
        </authorList>
    </citation>
    <scope>NUCLEOTIDE SEQUENCE</scope>
    <source>
        <strain evidence="1">VKM B-2789</strain>
    </source>
</reference>
<proteinExistence type="predicted"/>
<organism evidence="1 2">
    <name type="scientific">Ancylobacter defluvii</name>
    <dbReference type="NCBI Taxonomy" id="1282440"/>
    <lineage>
        <taxon>Bacteria</taxon>
        <taxon>Pseudomonadati</taxon>
        <taxon>Pseudomonadota</taxon>
        <taxon>Alphaproteobacteria</taxon>
        <taxon>Hyphomicrobiales</taxon>
        <taxon>Xanthobacteraceae</taxon>
        <taxon>Ancylobacter</taxon>
    </lineage>
</organism>
<reference evidence="1" key="2">
    <citation type="submission" date="2023-01" db="EMBL/GenBank/DDBJ databases">
        <authorList>
            <person name="Sun Q."/>
            <person name="Evtushenko L."/>
        </authorList>
    </citation>
    <scope>NUCLEOTIDE SEQUENCE</scope>
    <source>
        <strain evidence="1">VKM B-2789</strain>
    </source>
</reference>
<accession>A0A9W6ND15</accession>
<protein>
    <submittedName>
        <fullName evidence="1">Uncharacterized protein</fullName>
    </submittedName>
</protein>
<evidence type="ECO:0000313" key="1">
    <source>
        <dbReference type="EMBL" id="GLK86141.1"/>
    </source>
</evidence>
<dbReference type="AlphaFoldDB" id="A0A9W6ND15"/>
<dbReference type="RefSeq" id="WP_213360376.1">
    <property type="nucleotide sequence ID" value="NZ_BSFM01000017.1"/>
</dbReference>
<evidence type="ECO:0000313" key="2">
    <source>
        <dbReference type="Proteomes" id="UP001143330"/>
    </source>
</evidence>